<protein>
    <submittedName>
        <fullName evidence="2">Uncharacterized protein</fullName>
    </submittedName>
</protein>
<organism evidence="2 3">
    <name type="scientific">Kineosporia corallincola</name>
    <dbReference type="NCBI Taxonomy" id="2835133"/>
    <lineage>
        <taxon>Bacteria</taxon>
        <taxon>Bacillati</taxon>
        <taxon>Actinomycetota</taxon>
        <taxon>Actinomycetes</taxon>
        <taxon>Kineosporiales</taxon>
        <taxon>Kineosporiaceae</taxon>
        <taxon>Kineosporia</taxon>
    </lineage>
</organism>
<sequence>MPTIDNDTTGSPTISVATMSAISIDLEAGVATLPRQNRPGDGTGESAPL</sequence>
<dbReference type="EMBL" id="JAHBAY010000006">
    <property type="protein sequence ID" value="MBT0770568.1"/>
    <property type="molecule type" value="Genomic_DNA"/>
</dbReference>
<name>A0ABS5THK4_9ACTN</name>
<gene>
    <name evidence="2" type="ORF">KIH74_16615</name>
</gene>
<dbReference type="RefSeq" id="WP_214156855.1">
    <property type="nucleotide sequence ID" value="NZ_JAHBAY010000006.1"/>
</dbReference>
<keyword evidence="3" id="KW-1185">Reference proteome</keyword>
<evidence type="ECO:0000313" key="3">
    <source>
        <dbReference type="Proteomes" id="UP001197247"/>
    </source>
</evidence>
<accession>A0ABS5THK4</accession>
<evidence type="ECO:0000256" key="1">
    <source>
        <dbReference type="SAM" id="MobiDB-lite"/>
    </source>
</evidence>
<evidence type="ECO:0000313" key="2">
    <source>
        <dbReference type="EMBL" id="MBT0770568.1"/>
    </source>
</evidence>
<proteinExistence type="predicted"/>
<dbReference type="Proteomes" id="UP001197247">
    <property type="component" value="Unassembled WGS sequence"/>
</dbReference>
<feature type="region of interest" description="Disordered" evidence="1">
    <location>
        <begin position="30"/>
        <end position="49"/>
    </location>
</feature>
<reference evidence="2 3" key="1">
    <citation type="submission" date="2021-05" db="EMBL/GenBank/DDBJ databases">
        <title>Kineosporia and Streptomyces sp. nov. two new marine actinobacteria isolated from Coral.</title>
        <authorList>
            <person name="Buangrab K."/>
            <person name="Sutthacheep M."/>
            <person name="Yeemin T."/>
            <person name="Harunari E."/>
            <person name="Igarashi Y."/>
            <person name="Kanchanasin P."/>
            <person name="Tanasupawat S."/>
            <person name="Phongsopitanun W."/>
        </authorList>
    </citation>
    <scope>NUCLEOTIDE SEQUENCE [LARGE SCALE GENOMIC DNA]</scope>
    <source>
        <strain evidence="2 3">J2-2</strain>
    </source>
</reference>
<comment type="caution">
    <text evidence="2">The sequence shown here is derived from an EMBL/GenBank/DDBJ whole genome shotgun (WGS) entry which is preliminary data.</text>
</comment>